<accession>A0A445B9F6</accession>
<gene>
    <name evidence="2" type="ORF">Ahy_A10g050467</name>
</gene>
<feature type="region of interest" description="Disordered" evidence="1">
    <location>
        <begin position="98"/>
        <end position="125"/>
    </location>
</feature>
<keyword evidence="3" id="KW-1185">Reference proteome</keyword>
<proteinExistence type="predicted"/>
<dbReference type="AlphaFoldDB" id="A0A445B9F6"/>
<comment type="caution">
    <text evidence="2">The sequence shown here is derived from an EMBL/GenBank/DDBJ whole genome shotgun (WGS) entry which is preliminary data.</text>
</comment>
<organism evidence="2 3">
    <name type="scientific">Arachis hypogaea</name>
    <name type="common">Peanut</name>
    <dbReference type="NCBI Taxonomy" id="3818"/>
    <lineage>
        <taxon>Eukaryota</taxon>
        <taxon>Viridiplantae</taxon>
        <taxon>Streptophyta</taxon>
        <taxon>Embryophyta</taxon>
        <taxon>Tracheophyta</taxon>
        <taxon>Spermatophyta</taxon>
        <taxon>Magnoliopsida</taxon>
        <taxon>eudicotyledons</taxon>
        <taxon>Gunneridae</taxon>
        <taxon>Pentapetalae</taxon>
        <taxon>rosids</taxon>
        <taxon>fabids</taxon>
        <taxon>Fabales</taxon>
        <taxon>Fabaceae</taxon>
        <taxon>Papilionoideae</taxon>
        <taxon>50 kb inversion clade</taxon>
        <taxon>dalbergioids sensu lato</taxon>
        <taxon>Dalbergieae</taxon>
        <taxon>Pterocarpus clade</taxon>
        <taxon>Arachis</taxon>
    </lineage>
</organism>
<evidence type="ECO:0000313" key="2">
    <source>
        <dbReference type="EMBL" id="RYR35307.1"/>
    </source>
</evidence>
<name>A0A445B9F6_ARAHY</name>
<reference evidence="2 3" key="1">
    <citation type="submission" date="2019-01" db="EMBL/GenBank/DDBJ databases">
        <title>Sequencing of cultivated peanut Arachis hypogaea provides insights into genome evolution and oil improvement.</title>
        <authorList>
            <person name="Chen X."/>
        </authorList>
    </citation>
    <scope>NUCLEOTIDE SEQUENCE [LARGE SCALE GENOMIC DNA]</scope>
    <source>
        <strain evidence="3">cv. Fuhuasheng</strain>
        <tissue evidence="2">Leaves</tissue>
    </source>
</reference>
<evidence type="ECO:0000313" key="3">
    <source>
        <dbReference type="Proteomes" id="UP000289738"/>
    </source>
</evidence>
<feature type="compositionally biased region" description="Low complexity" evidence="1">
    <location>
        <begin position="108"/>
        <end position="120"/>
    </location>
</feature>
<dbReference type="Proteomes" id="UP000289738">
    <property type="component" value="Chromosome A10"/>
</dbReference>
<dbReference type="EMBL" id="SDMP01000010">
    <property type="protein sequence ID" value="RYR35307.1"/>
    <property type="molecule type" value="Genomic_DNA"/>
</dbReference>
<protein>
    <submittedName>
        <fullName evidence="2">Uncharacterized protein</fullName>
    </submittedName>
</protein>
<sequence length="289" mass="32233">MDVVSNSGGSNWNHQSVPMVAASSSIPIVVSLSVPVIASAGDMVASPSFATNLHCDDIAEQGANMNTPVMILMSRAVREPDAVEDVLREDNDVELATITDDSDDDIGRSSFVGSGGASSSETQQYPQHFSTLDLDAMRPEGLPNVQSGFGARDSQDTTGLAEFQIYSIRRGIEYKVMESNHDKYYGKCQEFGNSCRWLIWIMLRRRKGIWEVRRYNRPHTCLATSISSDHKKLDYHVISAYILPMIRAYAAVSIILKRNRTLFERHIKSVSLRPPPLHKCTDQRLINLN</sequence>
<evidence type="ECO:0000256" key="1">
    <source>
        <dbReference type="SAM" id="MobiDB-lite"/>
    </source>
</evidence>